<comment type="caution">
    <text evidence="1">The sequence shown here is derived from an EMBL/GenBank/DDBJ whole genome shotgun (WGS) entry which is preliminary data.</text>
</comment>
<protein>
    <submittedName>
        <fullName evidence="1">InaA protein</fullName>
    </submittedName>
</protein>
<dbReference type="Proteomes" id="UP000028643">
    <property type="component" value="Unassembled WGS sequence"/>
</dbReference>
<dbReference type="InterPro" id="IPR027023">
    <property type="entry name" value="Put_LipoPS_kinase_InaA"/>
</dbReference>
<dbReference type="RefSeq" id="WP_020291511.1">
    <property type="nucleotide sequence ID" value="NZ_JPQT01000085.1"/>
</dbReference>
<gene>
    <name evidence="1" type="ORF">IV02_06100</name>
</gene>
<accession>A0A085VCR0</accession>
<evidence type="ECO:0000313" key="1">
    <source>
        <dbReference type="EMBL" id="KFE53223.1"/>
    </source>
</evidence>
<dbReference type="Pfam" id="PF06293">
    <property type="entry name" value="Kdo"/>
    <property type="match status" value="1"/>
</dbReference>
<dbReference type="PATRIC" id="fig|317.174.peg.1243"/>
<proteinExistence type="predicted"/>
<organism evidence="1 2">
    <name type="scientific">Pseudomonas syringae</name>
    <dbReference type="NCBI Taxonomy" id="317"/>
    <lineage>
        <taxon>Bacteria</taxon>
        <taxon>Pseudomonadati</taxon>
        <taxon>Pseudomonadota</taxon>
        <taxon>Gammaproteobacteria</taxon>
        <taxon>Pseudomonadales</taxon>
        <taxon>Pseudomonadaceae</taxon>
        <taxon>Pseudomonas</taxon>
    </lineage>
</organism>
<name>A0A085VCR0_PSESX</name>
<dbReference type="SUPFAM" id="SSF56112">
    <property type="entry name" value="Protein kinase-like (PK-like)"/>
    <property type="match status" value="1"/>
</dbReference>
<reference evidence="1 2" key="1">
    <citation type="submission" date="2014-07" db="EMBL/GenBank/DDBJ databases">
        <title>Draft Genome Sequences of Environmental Pseudomonas syringae strains.</title>
        <authorList>
            <person name="Baltrus D.A."/>
            <person name="Berge O."/>
            <person name="Morris C."/>
        </authorList>
    </citation>
    <scope>NUCLEOTIDE SEQUENCE [LARGE SCALE GENOMIC DNA]</scope>
    <source>
        <strain evidence="1 2">CEB003</strain>
    </source>
</reference>
<sequence>MGTSAVQENFAYWWGTQGPWVEEPNIRRSGTSGVQRVVHNGTVVYVKRQTGHLYRSPRYPFGRPTVLREGRALTKLDQLDVAAPKPIFYGARKVDGVWQGVLVTQDLNGFQDLDSWYADGARERYTPDEHLRLFERLAFLLSRLHLGYWQHSCMRSKHIFVKVVTSIDGPQFELALLDLEKSHRRITSLGAARHDLRQLRRHSSWTDTEWAYFLKVYHAEFGRAV</sequence>
<dbReference type="PIRSF" id="PIRSF026326">
    <property type="entry name" value="InaA"/>
    <property type="match status" value="1"/>
</dbReference>
<dbReference type="InterPro" id="IPR011009">
    <property type="entry name" value="Kinase-like_dom_sf"/>
</dbReference>
<evidence type="ECO:0000313" key="2">
    <source>
        <dbReference type="Proteomes" id="UP000028643"/>
    </source>
</evidence>
<dbReference type="AlphaFoldDB" id="A0A085VCR0"/>
<dbReference type="EMBL" id="JPQT01000085">
    <property type="protein sequence ID" value="KFE53223.1"/>
    <property type="molecule type" value="Genomic_DNA"/>
</dbReference>